<protein>
    <submittedName>
        <fullName evidence="1">Uncharacterized protein</fullName>
    </submittedName>
</protein>
<dbReference type="PROSITE" id="PS51257">
    <property type="entry name" value="PROKAR_LIPOPROTEIN"/>
    <property type="match status" value="1"/>
</dbReference>
<gene>
    <name evidence="1" type="ORF">ACFFGX_10725</name>
</gene>
<keyword evidence="2" id="KW-1185">Reference proteome</keyword>
<evidence type="ECO:0000313" key="1">
    <source>
        <dbReference type="EMBL" id="MFC0710013.1"/>
    </source>
</evidence>
<sequence length="75" mass="8360">MSRFQGLKGRSSLPLAAALSCDRDQFQVLAGIFPDFIYKIQQSVKPMTVETHISAFHSILATSHGMRPGLQERLK</sequence>
<dbReference type="Proteomes" id="UP001589891">
    <property type="component" value="Unassembled WGS sequence"/>
</dbReference>
<proteinExistence type="predicted"/>
<organism evidence="1 2">
    <name type="scientific">Azorhizophilus paspali</name>
    <name type="common">Azotobacter paspali</name>
    <dbReference type="NCBI Taxonomy" id="69963"/>
    <lineage>
        <taxon>Bacteria</taxon>
        <taxon>Pseudomonadati</taxon>
        <taxon>Pseudomonadota</taxon>
        <taxon>Gammaproteobacteria</taxon>
        <taxon>Pseudomonadales</taxon>
        <taxon>Pseudomonadaceae</taxon>
        <taxon>Azorhizophilus</taxon>
    </lineage>
</organism>
<dbReference type="RefSeq" id="WP_377968975.1">
    <property type="nucleotide sequence ID" value="NZ_CP171449.1"/>
</dbReference>
<accession>A0ABV6SLG3</accession>
<comment type="caution">
    <text evidence="1">The sequence shown here is derived from an EMBL/GenBank/DDBJ whole genome shotgun (WGS) entry which is preliminary data.</text>
</comment>
<reference evidence="1 2" key="1">
    <citation type="submission" date="2024-09" db="EMBL/GenBank/DDBJ databases">
        <authorList>
            <person name="Sun Q."/>
            <person name="Mori K."/>
        </authorList>
    </citation>
    <scope>NUCLEOTIDE SEQUENCE [LARGE SCALE GENOMIC DNA]</scope>
    <source>
        <strain evidence="1 2">NCAIM B.01794</strain>
    </source>
</reference>
<evidence type="ECO:0000313" key="2">
    <source>
        <dbReference type="Proteomes" id="UP001589891"/>
    </source>
</evidence>
<name>A0ABV6SLG3_AZOPA</name>
<dbReference type="EMBL" id="JBHLSS010000064">
    <property type="protein sequence ID" value="MFC0710013.1"/>
    <property type="molecule type" value="Genomic_DNA"/>
</dbReference>